<feature type="transmembrane region" description="Helical" evidence="1">
    <location>
        <begin position="257"/>
        <end position="277"/>
    </location>
</feature>
<evidence type="ECO:0000313" key="2">
    <source>
        <dbReference type="EMBL" id="KAG6963620.1"/>
    </source>
</evidence>
<protein>
    <submittedName>
        <fullName evidence="2">Uncharacterized protein</fullName>
    </submittedName>
</protein>
<organism evidence="2 3">
    <name type="scientific">Phytophthora cactorum</name>
    <dbReference type="NCBI Taxonomy" id="29920"/>
    <lineage>
        <taxon>Eukaryota</taxon>
        <taxon>Sar</taxon>
        <taxon>Stramenopiles</taxon>
        <taxon>Oomycota</taxon>
        <taxon>Peronosporomycetes</taxon>
        <taxon>Peronosporales</taxon>
        <taxon>Peronosporaceae</taxon>
        <taxon>Phytophthora</taxon>
    </lineage>
</organism>
<dbReference type="Proteomes" id="UP000688947">
    <property type="component" value="Unassembled WGS sequence"/>
</dbReference>
<reference evidence="2" key="1">
    <citation type="submission" date="2021-01" db="EMBL/GenBank/DDBJ databases">
        <title>Phytophthora aleatoria, a newly-described species from Pinus radiata is distinct from Phytophthora cactorum isolates based on comparative genomics.</title>
        <authorList>
            <person name="Mcdougal R."/>
            <person name="Panda P."/>
            <person name="Williams N."/>
            <person name="Studholme D.J."/>
        </authorList>
    </citation>
    <scope>NUCLEOTIDE SEQUENCE</scope>
    <source>
        <strain evidence="2">NZFS 3830</strain>
    </source>
</reference>
<dbReference type="AlphaFoldDB" id="A0A8T1UJD5"/>
<sequence>MRHNATPTRVHHTTVTYVAHDAHHTALSSPLMAAPTPLPELFRLYPDALRDSHAAAYALLVVAPLSALASRVLLYRGKKTSPLQVYIVSLAVPALAVWLPMWYWPEEKNVYKLLSMTRMETMYQWAQKYAFFRKHFQAGTMSPEAWRTIDTAYDNIYNEKSRFLYDFWGPGHEEMSLYETQVNVGLFYFLWIAIMYVESNAGDVYAVTTPKATQAASKFSFVVLVALMAVEITVRLTRYDPVIKEISPFMTPREFLLWGHRFFPILVFAMVSIKKVFYVDLEKHHQRVLVHMLEKNIETVEELQSLNRELLPERKSTDETKKEK</sequence>
<evidence type="ECO:0000313" key="3">
    <source>
        <dbReference type="Proteomes" id="UP000688947"/>
    </source>
</evidence>
<comment type="caution">
    <text evidence="2">The sequence shown here is derived from an EMBL/GenBank/DDBJ whole genome shotgun (WGS) entry which is preliminary data.</text>
</comment>
<feature type="transmembrane region" description="Helical" evidence="1">
    <location>
        <begin position="219"/>
        <end position="237"/>
    </location>
</feature>
<dbReference type="OrthoDB" id="72245at2759"/>
<proteinExistence type="predicted"/>
<keyword evidence="1" id="KW-0472">Membrane</keyword>
<keyword evidence="1" id="KW-1133">Transmembrane helix</keyword>
<evidence type="ECO:0000256" key="1">
    <source>
        <dbReference type="SAM" id="Phobius"/>
    </source>
</evidence>
<gene>
    <name evidence="2" type="ORF">JG687_00006438</name>
</gene>
<accession>A0A8T1UJD5</accession>
<dbReference type="VEuPathDB" id="FungiDB:PC110_g1773"/>
<name>A0A8T1UJD5_9STRA</name>
<feature type="transmembrane region" description="Helical" evidence="1">
    <location>
        <begin position="54"/>
        <end position="73"/>
    </location>
</feature>
<feature type="transmembrane region" description="Helical" evidence="1">
    <location>
        <begin position="185"/>
        <end position="207"/>
    </location>
</feature>
<keyword evidence="1" id="KW-0812">Transmembrane</keyword>
<dbReference type="EMBL" id="JAENGZ010000263">
    <property type="protein sequence ID" value="KAG6963620.1"/>
    <property type="molecule type" value="Genomic_DNA"/>
</dbReference>
<feature type="transmembrane region" description="Helical" evidence="1">
    <location>
        <begin position="85"/>
        <end position="104"/>
    </location>
</feature>